<dbReference type="InterPro" id="IPR013272">
    <property type="entry name" value="Vps72/YL1_C"/>
</dbReference>
<evidence type="ECO:0000313" key="8">
    <source>
        <dbReference type="Proteomes" id="UP000594454"/>
    </source>
</evidence>
<feature type="domain" description="Vps72/YL1 C-terminal" evidence="6">
    <location>
        <begin position="63"/>
        <end position="92"/>
    </location>
</feature>
<dbReference type="OMA" id="KNCVYRP"/>
<protein>
    <recommendedName>
        <fullName evidence="6">Vps72/YL1 C-terminal domain-containing protein</fullName>
    </recommendedName>
</protein>
<gene>
    <name evidence="7" type="ORF">HERILL_LOCUS2893</name>
</gene>
<dbReference type="EMBL" id="LR899009">
    <property type="protein sequence ID" value="CAD7079689.1"/>
    <property type="molecule type" value="Genomic_DNA"/>
</dbReference>
<keyword evidence="2" id="KW-0805">Transcription regulation</keyword>
<feature type="region of interest" description="Disordered" evidence="5">
    <location>
        <begin position="1"/>
        <end position="21"/>
    </location>
</feature>
<comment type="subcellular location">
    <subcellularLocation>
        <location evidence="1">Nucleus</location>
    </subcellularLocation>
</comment>
<accession>A0A7R8UFL2</accession>
<evidence type="ECO:0000256" key="1">
    <source>
        <dbReference type="ARBA" id="ARBA00004123"/>
    </source>
</evidence>
<name>A0A7R8UFL2_HERIL</name>
<dbReference type="InterPro" id="IPR029525">
    <property type="entry name" value="INO80C/Ies6"/>
</dbReference>
<evidence type="ECO:0000256" key="3">
    <source>
        <dbReference type="ARBA" id="ARBA00023163"/>
    </source>
</evidence>
<evidence type="ECO:0000259" key="6">
    <source>
        <dbReference type="SMART" id="SM00993"/>
    </source>
</evidence>
<dbReference type="FunCoup" id="A0A7R8UFL2">
    <property type="interactions" value="15"/>
</dbReference>
<dbReference type="Proteomes" id="UP000594454">
    <property type="component" value="Chromosome 1"/>
</dbReference>
<dbReference type="InParanoid" id="A0A7R8UFL2"/>
<keyword evidence="8" id="KW-1185">Reference proteome</keyword>
<dbReference type="PANTHER" id="PTHR31200:SF1">
    <property type="entry name" value="INO80 COMPLEX SUBUNIT C"/>
    <property type="match status" value="1"/>
</dbReference>
<sequence length="114" mass="12679">MQTETPAPVFKKSSLTQQQPGAKKRLWKSLKQILATERLLPWPEDAITYSSINPPPSFRPAKKYSDISGLIAFYTDPQTKLHYHNAEEFATVKSLPMDLTAGYLALRGASSIVG</sequence>
<evidence type="ECO:0000313" key="7">
    <source>
        <dbReference type="EMBL" id="CAD7079689.1"/>
    </source>
</evidence>
<evidence type="ECO:0000256" key="2">
    <source>
        <dbReference type="ARBA" id="ARBA00023015"/>
    </source>
</evidence>
<keyword evidence="4" id="KW-0539">Nucleus</keyword>
<dbReference type="AlphaFoldDB" id="A0A7R8UFL2"/>
<organism evidence="7 8">
    <name type="scientific">Hermetia illucens</name>
    <name type="common">Black soldier fly</name>
    <dbReference type="NCBI Taxonomy" id="343691"/>
    <lineage>
        <taxon>Eukaryota</taxon>
        <taxon>Metazoa</taxon>
        <taxon>Ecdysozoa</taxon>
        <taxon>Arthropoda</taxon>
        <taxon>Hexapoda</taxon>
        <taxon>Insecta</taxon>
        <taxon>Pterygota</taxon>
        <taxon>Neoptera</taxon>
        <taxon>Endopterygota</taxon>
        <taxon>Diptera</taxon>
        <taxon>Brachycera</taxon>
        <taxon>Stratiomyomorpha</taxon>
        <taxon>Stratiomyidae</taxon>
        <taxon>Hermetiinae</taxon>
        <taxon>Hermetia</taxon>
    </lineage>
</organism>
<dbReference type="GO" id="GO:0006338">
    <property type="term" value="P:chromatin remodeling"/>
    <property type="evidence" value="ECO:0007669"/>
    <property type="project" value="InterPro"/>
</dbReference>
<evidence type="ECO:0000256" key="4">
    <source>
        <dbReference type="ARBA" id="ARBA00023242"/>
    </source>
</evidence>
<dbReference type="SMART" id="SM00993">
    <property type="entry name" value="YL1_C"/>
    <property type="match status" value="1"/>
</dbReference>
<dbReference type="Pfam" id="PF08265">
    <property type="entry name" value="YL1_C"/>
    <property type="match status" value="1"/>
</dbReference>
<dbReference type="GO" id="GO:0031011">
    <property type="term" value="C:Ino80 complex"/>
    <property type="evidence" value="ECO:0007669"/>
    <property type="project" value="InterPro"/>
</dbReference>
<dbReference type="PANTHER" id="PTHR31200">
    <property type="entry name" value="INO80 COMPLEX SUBUNIT C"/>
    <property type="match status" value="1"/>
</dbReference>
<proteinExistence type="predicted"/>
<reference evidence="7 8" key="1">
    <citation type="submission" date="2020-11" db="EMBL/GenBank/DDBJ databases">
        <authorList>
            <person name="Wallbank WR R."/>
            <person name="Pardo Diaz C."/>
            <person name="Kozak K."/>
            <person name="Martin S."/>
            <person name="Jiggins C."/>
            <person name="Moest M."/>
            <person name="Warren A I."/>
            <person name="Generalovic N T."/>
            <person name="Byers J.R.P. K."/>
            <person name="Montejo-Kovacevich G."/>
            <person name="Yen C E."/>
        </authorList>
    </citation>
    <scope>NUCLEOTIDE SEQUENCE [LARGE SCALE GENOMIC DNA]</scope>
</reference>
<keyword evidence="3" id="KW-0804">Transcription</keyword>
<dbReference type="OrthoDB" id="49520at2759"/>
<evidence type="ECO:0000256" key="5">
    <source>
        <dbReference type="SAM" id="MobiDB-lite"/>
    </source>
</evidence>